<dbReference type="FunFam" id="2.10.110.10:FF:000005">
    <property type="entry name" value="Testin isoform 1"/>
    <property type="match status" value="1"/>
</dbReference>
<dbReference type="Pfam" id="PF00412">
    <property type="entry name" value="LIM"/>
    <property type="match status" value="6"/>
</dbReference>
<dbReference type="EMBL" id="AMQN01006444">
    <property type="status" value="NOT_ANNOTATED_CDS"/>
    <property type="molecule type" value="Genomic_DNA"/>
</dbReference>
<evidence type="ECO:0000313" key="11">
    <source>
        <dbReference type="Proteomes" id="UP000014760"/>
    </source>
</evidence>
<evidence type="ECO:0000313" key="10">
    <source>
        <dbReference type="EnsemblMetazoa" id="CapteP170392"/>
    </source>
</evidence>
<feature type="domain" description="LIM zinc-binding" evidence="7">
    <location>
        <begin position="442"/>
        <end position="501"/>
    </location>
</feature>
<evidence type="ECO:0000256" key="2">
    <source>
        <dbReference type="ARBA" id="ARBA00022737"/>
    </source>
</evidence>
<name>R7UZC4_CAPTE</name>
<dbReference type="InterPro" id="IPR047120">
    <property type="entry name" value="Pk/Esn/Tes"/>
</dbReference>
<feature type="domain" description="PET" evidence="8">
    <location>
        <begin position="86"/>
        <end position="194"/>
    </location>
</feature>
<proteinExistence type="predicted"/>
<keyword evidence="11" id="KW-1185">Reference proteome</keyword>
<evidence type="ECO:0000256" key="5">
    <source>
        <dbReference type="ARBA" id="ARBA00023038"/>
    </source>
</evidence>
<protein>
    <submittedName>
        <fullName evidence="9 10">Uncharacterized protein</fullName>
    </submittedName>
</protein>
<dbReference type="FunFam" id="2.10.110.10:FF:000066">
    <property type="entry name" value="Four and a half LIM domains protein"/>
    <property type="match status" value="1"/>
</dbReference>
<evidence type="ECO:0000256" key="6">
    <source>
        <dbReference type="PROSITE-ProRule" id="PRU00125"/>
    </source>
</evidence>
<dbReference type="InterPro" id="IPR001781">
    <property type="entry name" value="Znf_LIM"/>
</dbReference>
<dbReference type="PROSITE" id="PS51303">
    <property type="entry name" value="PET"/>
    <property type="match status" value="1"/>
</dbReference>
<dbReference type="PROSITE" id="PS50023">
    <property type="entry name" value="LIM_DOMAIN_2"/>
    <property type="match status" value="5"/>
</dbReference>
<feature type="domain" description="LIM zinc-binding" evidence="7">
    <location>
        <begin position="504"/>
        <end position="560"/>
    </location>
</feature>
<evidence type="ECO:0000313" key="9">
    <source>
        <dbReference type="EMBL" id="ELU09307.1"/>
    </source>
</evidence>
<sequence length="560" mass="64042">MNYACVQLELPRGDHCSICHHCYHLLQEVHIQEIDEGQPCLSCGEKCPGYAQHVWRNVCQNCKCSRSSHDIYLEDLVDVHDRIGWEAKDGGLTSERRSLLLELGYTWVPPGLSPQQVEEYMEQLDNTKIPRVASTGEKYRDTQIVHQLPCQDICPDHCRNLKTQGQKKAFEDFRNLRDTAAMDIACVQQHSQSSTTCYNCEGEIEAGELVVIASQMDPNVCWHPACFTCSKCDELIIDLCYCHHNGVIFCQRHYAETLKPRCAACDELIFSGEYTSAMDQDWHSGHFCCFNCDLNLTGHRYILREEHPYCIKCYENLFANSCEECKTPIGTDSKDLSYKEKHWHEKCFKCCDCQNSLVDQPFASKNEKLYCADCHDNNFAARCDGCQDIFRAGMKKYEYKGKQWHEQCFCCKVCQQPIGNKSFIPRDQQVVCVPCYEEQYAQRCMKCNGVINKGGITYKSTPWHRDCFTCTNCSKVLAGEKFTSREDKPYCADCFGDLFAKKCCRCTKPITGLGGTKFISFEERHWHSDCFVCYKCNASLVGRGFLTDGADILCPDCGRA</sequence>
<dbReference type="FunFam" id="2.10.110.10:FF:000013">
    <property type="entry name" value="Four and a half LIM domains 1"/>
    <property type="match status" value="1"/>
</dbReference>
<feature type="domain" description="LIM zinc-binding" evidence="7">
    <location>
        <begin position="260"/>
        <end position="320"/>
    </location>
</feature>
<reference evidence="11" key="1">
    <citation type="submission" date="2012-12" db="EMBL/GenBank/DDBJ databases">
        <authorList>
            <person name="Hellsten U."/>
            <person name="Grimwood J."/>
            <person name="Chapman J.A."/>
            <person name="Shapiro H."/>
            <person name="Aerts A."/>
            <person name="Otillar R.P."/>
            <person name="Terry A.Y."/>
            <person name="Boore J.L."/>
            <person name="Simakov O."/>
            <person name="Marletaz F."/>
            <person name="Cho S.-J."/>
            <person name="Edsinger-Gonzales E."/>
            <person name="Havlak P."/>
            <person name="Kuo D.-H."/>
            <person name="Larsson T."/>
            <person name="Lv J."/>
            <person name="Arendt D."/>
            <person name="Savage R."/>
            <person name="Osoegawa K."/>
            <person name="de Jong P."/>
            <person name="Lindberg D.R."/>
            <person name="Seaver E.C."/>
            <person name="Weisblat D.A."/>
            <person name="Putnam N.H."/>
            <person name="Grigoriev I.V."/>
            <person name="Rokhsar D.S."/>
        </authorList>
    </citation>
    <scope>NUCLEOTIDE SEQUENCE</scope>
    <source>
        <strain evidence="11">I ESC-2004</strain>
    </source>
</reference>
<evidence type="ECO:0000256" key="3">
    <source>
        <dbReference type="ARBA" id="ARBA00022771"/>
    </source>
</evidence>
<dbReference type="CDD" id="cd09347">
    <property type="entry name" value="LIM4_FHL"/>
    <property type="match status" value="1"/>
</dbReference>
<dbReference type="SUPFAM" id="SSF57716">
    <property type="entry name" value="Glucocorticoid receptor-like (DNA-binding domain)"/>
    <property type="match status" value="6"/>
</dbReference>
<dbReference type="FunCoup" id="R7UZC4">
    <property type="interactions" value="173"/>
</dbReference>
<dbReference type="EnsemblMetazoa" id="CapteT170392">
    <property type="protein sequence ID" value="CapteP170392"/>
    <property type="gene ID" value="CapteG170392"/>
</dbReference>
<accession>R7UZC4</accession>
<dbReference type="CDD" id="cd09425">
    <property type="entry name" value="LIM4_LIMPETin"/>
    <property type="match status" value="1"/>
</dbReference>
<reference evidence="9 11" key="2">
    <citation type="journal article" date="2013" name="Nature">
        <title>Insights into bilaterian evolution from three spiralian genomes.</title>
        <authorList>
            <person name="Simakov O."/>
            <person name="Marletaz F."/>
            <person name="Cho S.J."/>
            <person name="Edsinger-Gonzales E."/>
            <person name="Havlak P."/>
            <person name="Hellsten U."/>
            <person name="Kuo D.H."/>
            <person name="Larsson T."/>
            <person name="Lv J."/>
            <person name="Arendt D."/>
            <person name="Savage R."/>
            <person name="Osoegawa K."/>
            <person name="de Jong P."/>
            <person name="Grimwood J."/>
            <person name="Chapman J.A."/>
            <person name="Shapiro H."/>
            <person name="Aerts A."/>
            <person name="Otillar R.P."/>
            <person name="Terry A.Y."/>
            <person name="Boore J.L."/>
            <person name="Grigoriev I.V."/>
            <person name="Lindberg D.R."/>
            <person name="Seaver E.C."/>
            <person name="Weisblat D.A."/>
            <person name="Putnam N.H."/>
            <person name="Rokhsar D.S."/>
        </authorList>
    </citation>
    <scope>NUCLEOTIDE SEQUENCE</scope>
    <source>
        <strain evidence="9 11">I ESC-2004</strain>
    </source>
</reference>
<dbReference type="InterPro" id="IPR010442">
    <property type="entry name" value="PET_domain"/>
</dbReference>
<dbReference type="PANTHER" id="PTHR24211:SF37">
    <property type="entry name" value="PROTEIN ESPINAS-LIKE PROTEIN"/>
    <property type="match status" value="1"/>
</dbReference>
<dbReference type="PROSITE" id="PS00478">
    <property type="entry name" value="LIM_DOMAIN_1"/>
    <property type="match status" value="3"/>
</dbReference>
<dbReference type="CDD" id="cd09343">
    <property type="entry name" value="LIM1_FHL"/>
    <property type="match status" value="1"/>
</dbReference>
<evidence type="ECO:0000256" key="4">
    <source>
        <dbReference type="ARBA" id="ARBA00022833"/>
    </source>
</evidence>
<dbReference type="SMART" id="SM00132">
    <property type="entry name" value="LIM"/>
    <property type="match status" value="6"/>
</dbReference>
<feature type="domain" description="LIM zinc-binding" evidence="7">
    <location>
        <begin position="195"/>
        <end position="259"/>
    </location>
</feature>
<dbReference type="CDD" id="cd09341">
    <property type="entry name" value="LIM2_Testin_like"/>
    <property type="match status" value="1"/>
</dbReference>
<evidence type="ECO:0000259" key="8">
    <source>
        <dbReference type="PROSITE" id="PS51303"/>
    </source>
</evidence>
<keyword evidence="4 6" id="KW-0862">Zinc</keyword>
<keyword evidence="2" id="KW-0677">Repeat</keyword>
<dbReference type="HOGENOM" id="CLU_008937_7_1_1"/>
<dbReference type="EMBL" id="KB298361">
    <property type="protein sequence ID" value="ELU09307.1"/>
    <property type="molecule type" value="Genomic_DNA"/>
</dbReference>
<dbReference type="Gene3D" id="2.10.110.10">
    <property type="entry name" value="Cysteine Rich Protein"/>
    <property type="match status" value="6"/>
</dbReference>
<dbReference type="PANTHER" id="PTHR24211">
    <property type="entry name" value="LIM DOMAIN-CONTAINING PROTEIN"/>
    <property type="match status" value="1"/>
</dbReference>
<dbReference type="AlphaFoldDB" id="R7UZC4"/>
<reference evidence="10" key="3">
    <citation type="submission" date="2015-06" db="UniProtKB">
        <authorList>
            <consortium name="EnsemblMetazoa"/>
        </authorList>
    </citation>
    <scope>IDENTIFICATION</scope>
</reference>
<organism evidence="9">
    <name type="scientific">Capitella teleta</name>
    <name type="common">Polychaete worm</name>
    <dbReference type="NCBI Taxonomy" id="283909"/>
    <lineage>
        <taxon>Eukaryota</taxon>
        <taxon>Metazoa</taxon>
        <taxon>Spiralia</taxon>
        <taxon>Lophotrochozoa</taxon>
        <taxon>Annelida</taxon>
        <taxon>Polychaeta</taxon>
        <taxon>Sedentaria</taxon>
        <taxon>Scolecida</taxon>
        <taxon>Capitellidae</taxon>
        <taxon>Capitella</taxon>
    </lineage>
</organism>
<dbReference type="FunFam" id="2.10.110.10:FF:000081">
    <property type="entry name" value="Uncharacterized protein, isoform A"/>
    <property type="match status" value="1"/>
</dbReference>
<evidence type="ECO:0000256" key="1">
    <source>
        <dbReference type="ARBA" id="ARBA00022723"/>
    </source>
</evidence>
<dbReference type="Proteomes" id="UP000014760">
    <property type="component" value="Unassembled WGS sequence"/>
</dbReference>
<keyword evidence="3" id="KW-0863">Zinc-finger</keyword>
<dbReference type="OMA" id="AKFANTC"/>
<dbReference type="Pfam" id="PF06297">
    <property type="entry name" value="PET"/>
    <property type="match status" value="1"/>
</dbReference>
<gene>
    <name evidence="9" type="ORF">CAPTEDRAFT_170392</name>
</gene>
<dbReference type="FunFam" id="2.10.110.10:FF:000070">
    <property type="entry name" value="Four and a half LIM domains 3"/>
    <property type="match status" value="1"/>
</dbReference>
<dbReference type="OrthoDB" id="274660at2759"/>
<dbReference type="STRING" id="283909.R7UZC4"/>
<dbReference type="GO" id="GO:0008270">
    <property type="term" value="F:zinc ion binding"/>
    <property type="evidence" value="ECO:0007669"/>
    <property type="project" value="UniProtKB-KW"/>
</dbReference>
<feature type="domain" description="LIM zinc-binding" evidence="7">
    <location>
        <begin position="321"/>
        <end position="381"/>
    </location>
</feature>
<keyword evidence="5 6" id="KW-0440">LIM domain</keyword>
<evidence type="ECO:0000259" key="7">
    <source>
        <dbReference type="PROSITE" id="PS50023"/>
    </source>
</evidence>
<keyword evidence="1 6" id="KW-0479">Metal-binding</keyword>